<reference evidence="2 3" key="1">
    <citation type="submission" date="2023-09" db="EMBL/GenBank/DDBJ databases">
        <title>Multi-omics analysis of a traditional fermented food reveals byproduct-associated fungal strains for waste-to-food upcycling.</title>
        <authorList>
            <consortium name="Lawrence Berkeley National Laboratory"/>
            <person name="Rekdal V.M."/>
            <person name="Villalobos-Escobedo J.M."/>
            <person name="Rodriguez-Valeron N."/>
            <person name="Garcia M.O."/>
            <person name="Vasquez D.P."/>
            <person name="Damayanti I."/>
            <person name="Sorensen P.M."/>
            <person name="Baidoo E.E."/>
            <person name="De Carvalho A.C."/>
            <person name="Riley R."/>
            <person name="Lipzen A."/>
            <person name="He G."/>
            <person name="Yan M."/>
            <person name="Haridas S."/>
            <person name="Daum C."/>
            <person name="Yoshinaga Y."/>
            <person name="Ng V."/>
            <person name="Grigoriev I.V."/>
            <person name="Munk R."/>
            <person name="Nuraida L."/>
            <person name="Wijaya C.H."/>
            <person name="Morales P.-C."/>
            <person name="Keasling J.D."/>
        </authorList>
    </citation>
    <scope>NUCLEOTIDE SEQUENCE [LARGE SCALE GENOMIC DNA]</scope>
    <source>
        <strain evidence="2 3">FGSC 2613</strain>
    </source>
</reference>
<dbReference type="Proteomes" id="UP001451303">
    <property type="component" value="Unassembled WGS sequence"/>
</dbReference>
<gene>
    <name evidence="2" type="ORF">QR685DRAFT_568965</name>
</gene>
<protein>
    <recommendedName>
        <fullName evidence="4">C2H2-type domain-containing protein</fullName>
    </recommendedName>
</protein>
<evidence type="ECO:0000313" key="3">
    <source>
        <dbReference type="Proteomes" id="UP001451303"/>
    </source>
</evidence>
<feature type="compositionally biased region" description="Basic residues" evidence="1">
    <location>
        <begin position="109"/>
        <end position="120"/>
    </location>
</feature>
<accession>A0ABR3DKI8</accession>
<name>A0ABR3DKI8_NEUIN</name>
<organism evidence="2 3">
    <name type="scientific">Neurospora intermedia</name>
    <dbReference type="NCBI Taxonomy" id="5142"/>
    <lineage>
        <taxon>Eukaryota</taxon>
        <taxon>Fungi</taxon>
        <taxon>Dikarya</taxon>
        <taxon>Ascomycota</taxon>
        <taxon>Pezizomycotina</taxon>
        <taxon>Sordariomycetes</taxon>
        <taxon>Sordariomycetidae</taxon>
        <taxon>Sordariales</taxon>
        <taxon>Sordariaceae</taxon>
        <taxon>Neurospora</taxon>
    </lineage>
</organism>
<keyword evidence="3" id="KW-1185">Reference proteome</keyword>
<evidence type="ECO:0000313" key="2">
    <source>
        <dbReference type="EMBL" id="KAL0472798.1"/>
    </source>
</evidence>
<evidence type="ECO:0008006" key="4">
    <source>
        <dbReference type="Google" id="ProtNLM"/>
    </source>
</evidence>
<comment type="caution">
    <text evidence="2">The sequence shown here is derived from an EMBL/GenBank/DDBJ whole genome shotgun (WGS) entry which is preliminary data.</text>
</comment>
<sequence>MSPICHACGQPLGQIKAPPIDLVPPVEVTEKKKENKLNDPAKVINTIGSGLPTMFGTLLDFAQDWIPGYHIAKRVLSYFHRKTSPTTALAISPVHTVASSGPIDSIEQKRKRPKHKKKPRNTPINPVQGKPPKSKLPVPTSTSEQTCRRCHQVFRSRKELFMHLNACQSSSGPTSAV</sequence>
<evidence type="ECO:0000256" key="1">
    <source>
        <dbReference type="SAM" id="MobiDB-lite"/>
    </source>
</evidence>
<feature type="region of interest" description="Disordered" evidence="1">
    <location>
        <begin position="100"/>
        <end position="147"/>
    </location>
</feature>
<proteinExistence type="predicted"/>
<dbReference type="EMBL" id="JAVLET010000002">
    <property type="protein sequence ID" value="KAL0472798.1"/>
    <property type="molecule type" value="Genomic_DNA"/>
</dbReference>